<evidence type="ECO:0000313" key="2">
    <source>
        <dbReference type="EMBL" id="CAF1691060.1"/>
    </source>
</evidence>
<organism evidence="2 3">
    <name type="scientific">Adineta ricciae</name>
    <name type="common">Rotifer</name>
    <dbReference type="NCBI Taxonomy" id="249248"/>
    <lineage>
        <taxon>Eukaryota</taxon>
        <taxon>Metazoa</taxon>
        <taxon>Spiralia</taxon>
        <taxon>Gnathifera</taxon>
        <taxon>Rotifera</taxon>
        <taxon>Eurotatoria</taxon>
        <taxon>Bdelloidea</taxon>
        <taxon>Adinetida</taxon>
        <taxon>Adinetidae</taxon>
        <taxon>Adineta</taxon>
    </lineage>
</organism>
<protein>
    <submittedName>
        <fullName evidence="2">Uncharacterized protein</fullName>
    </submittedName>
</protein>
<feature type="non-terminal residue" evidence="2">
    <location>
        <position position="1"/>
    </location>
</feature>
<dbReference type="InterPro" id="IPR052387">
    <property type="entry name" value="Fibrocystin"/>
</dbReference>
<evidence type="ECO:0000256" key="1">
    <source>
        <dbReference type="ARBA" id="ARBA00022729"/>
    </source>
</evidence>
<dbReference type="PANTHER" id="PTHR46769">
    <property type="entry name" value="POLYCYSTIC KIDNEY AND HEPATIC DISEASE 1 (AUTOSOMAL RECESSIVE)-LIKE 1"/>
    <property type="match status" value="1"/>
</dbReference>
<keyword evidence="1" id="KW-0732">Signal</keyword>
<comment type="caution">
    <text evidence="2">The sequence shown here is derived from an EMBL/GenBank/DDBJ whole genome shotgun (WGS) entry which is preliminary data.</text>
</comment>
<dbReference type="PANTHER" id="PTHR46769:SF2">
    <property type="entry name" value="FIBROCYSTIN-L ISOFORM 2 PRECURSOR-RELATED"/>
    <property type="match status" value="1"/>
</dbReference>
<reference evidence="2" key="1">
    <citation type="submission" date="2021-02" db="EMBL/GenBank/DDBJ databases">
        <authorList>
            <person name="Nowell W R."/>
        </authorList>
    </citation>
    <scope>NUCLEOTIDE SEQUENCE</scope>
</reference>
<accession>A0A816HSU2</accession>
<dbReference type="EMBL" id="CAJNOR010021113">
    <property type="protein sequence ID" value="CAF1691060.1"/>
    <property type="molecule type" value="Genomic_DNA"/>
</dbReference>
<keyword evidence="3" id="KW-1185">Reference proteome</keyword>
<proteinExistence type="predicted"/>
<dbReference type="Proteomes" id="UP000663828">
    <property type="component" value="Unassembled WGS sequence"/>
</dbReference>
<gene>
    <name evidence="2" type="ORF">XAT740_LOCUS64021</name>
</gene>
<evidence type="ECO:0000313" key="3">
    <source>
        <dbReference type="Proteomes" id="UP000663828"/>
    </source>
</evidence>
<name>A0A816HSU2_ADIRI</name>
<dbReference type="AlphaFoldDB" id="A0A816HSU2"/>
<sequence length="115" mass="12750">LQHSVNWTIDSQIIIATTGDFASQNESEVRRVTNISSDGRTLTLDRPVDFTHLGVVLQFNATTIEVRAEVGLLSHNIIFQGTFTTTQNFSVVECTSSFTRDIFTIDTCSSGQYNT</sequence>